<gene>
    <name evidence="2" type="ORF">MNBD_GAMMA10-35</name>
</gene>
<dbReference type="GO" id="GO:0016874">
    <property type="term" value="F:ligase activity"/>
    <property type="evidence" value="ECO:0007669"/>
    <property type="project" value="UniProtKB-KW"/>
</dbReference>
<feature type="non-terminal residue" evidence="2">
    <location>
        <position position="249"/>
    </location>
</feature>
<feature type="transmembrane region" description="Helical" evidence="1">
    <location>
        <begin position="33"/>
        <end position="52"/>
    </location>
</feature>
<protein>
    <submittedName>
        <fullName evidence="2">D-alanine-D-alanine ligase</fullName>
    </submittedName>
</protein>
<dbReference type="EMBL" id="UOFJ01000708">
    <property type="protein sequence ID" value="VAW73361.1"/>
    <property type="molecule type" value="Genomic_DNA"/>
</dbReference>
<reference evidence="2" key="1">
    <citation type="submission" date="2018-06" db="EMBL/GenBank/DDBJ databases">
        <authorList>
            <person name="Zhirakovskaya E."/>
        </authorList>
    </citation>
    <scope>NUCLEOTIDE SEQUENCE</scope>
</reference>
<evidence type="ECO:0000256" key="1">
    <source>
        <dbReference type="SAM" id="Phobius"/>
    </source>
</evidence>
<keyword evidence="1" id="KW-0472">Membrane</keyword>
<dbReference type="AlphaFoldDB" id="A0A3B0Y0U4"/>
<evidence type="ECO:0000313" key="2">
    <source>
        <dbReference type="EMBL" id="VAW73361.1"/>
    </source>
</evidence>
<keyword evidence="1" id="KW-0812">Transmembrane</keyword>
<keyword evidence="2" id="KW-0436">Ligase</keyword>
<keyword evidence="1" id="KW-1133">Transmembrane helix</keyword>
<name>A0A3B0Y0U4_9ZZZZ</name>
<proteinExistence type="predicted"/>
<dbReference type="SUPFAM" id="SSF56059">
    <property type="entry name" value="Glutathione synthetase ATP-binding domain-like"/>
    <property type="match status" value="1"/>
</dbReference>
<organism evidence="2">
    <name type="scientific">hydrothermal vent metagenome</name>
    <dbReference type="NCBI Taxonomy" id="652676"/>
    <lineage>
        <taxon>unclassified sequences</taxon>
        <taxon>metagenomes</taxon>
        <taxon>ecological metagenomes</taxon>
    </lineage>
</organism>
<sequence>MTHHLLTKPASAIHQGMPALKYRHNKSTSFFEFWPTPLIYFPVLIQWLYLSIRHRSLTLPLIANTSIALAGMVGESKASILDIAGPHASAFIAPFICINNDSSKPVDIRAGDALQALSTADIALPVVAKPDIGCRGAGVKIIHNRRALEKYLLDFPASATLLLQKKINHEAEAGIFYIRHPGQAQGHIFSITLKYSPYVIGDGVQSLRQLIKADARAHKISHIYFSRHQNMLDEIIADGIAFQLSFAGS</sequence>
<accession>A0A3B0Y0U4</accession>